<keyword evidence="7" id="KW-0732">Signal</keyword>
<evidence type="ECO:0000256" key="1">
    <source>
        <dbReference type="ARBA" id="ARBA00010609"/>
    </source>
</evidence>
<dbReference type="Pfam" id="PF07732">
    <property type="entry name" value="Cu-oxidase_3"/>
    <property type="match status" value="1"/>
</dbReference>
<dbReference type="Gene3D" id="2.60.40.420">
    <property type="entry name" value="Cupredoxins - blue copper proteins"/>
    <property type="match status" value="3"/>
</dbReference>
<evidence type="ECO:0000256" key="4">
    <source>
        <dbReference type="ARBA" id="ARBA00023008"/>
    </source>
</evidence>
<evidence type="ECO:0000256" key="3">
    <source>
        <dbReference type="ARBA" id="ARBA00023002"/>
    </source>
</evidence>
<dbReference type="FunFam" id="2.60.40.420:FF:000045">
    <property type="entry name" value="Laccase 2"/>
    <property type="match status" value="1"/>
</dbReference>
<dbReference type="PROSITE" id="PS00079">
    <property type="entry name" value="MULTICOPPER_OXIDASE1"/>
    <property type="match status" value="2"/>
</dbReference>
<dbReference type="CDD" id="cd13856">
    <property type="entry name" value="CuRO_1_Tv-LCC_like"/>
    <property type="match status" value="1"/>
</dbReference>
<keyword evidence="3" id="KW-0560">Oxidoreductase</keyword>
<keyword evidence="6" id="KW-0325">Glycoprotein</keyword>
<feature type="domain" description="Plastocyanin-like" evidence="8">
    <location>
        <begin position="181"/>
        <end position="324"/>
    </location>
</feature>
<dbReference type="AlphaFoldDB" id="A0A8H7XRD4"/>
<feature type="domain" description="Plastocyanin-like" evidence="10">
    <location>
        <begin position="69"/>
        <end position="169"/>
    </location>
</feature>
<dbReference type="PANTHER" id="PTHR11709:SF511">
    <property type="entry name" value="LACCASE"/>
    <property type="match status" value="1"/>
</dbReference>
<comment type="caution">
    <text evidence="11">The sequence shown here is derived from an EMBL/GenBank/DDBJ whole genome shotgun (WGS) entry which is preliminary data.</text>
</comment>
<dbReference type="InterPro" id="IPR045087">
    <property type="entry name" value="Cu-oxidase_fam"/>
</dbReference>
<feature type="signal peptide" evidence="7">
    <location>
        <begin position="1"/>
        <end position="18"/>
    </location>
</feature>
<proteinExistence type="inferred from homology"/>
<evidence type="ECO:0000259" key="8">
    <source>
        <dbReference type="Pfam" id="PF00394"/>
    </source>
</evidence>
<dbReference type="SUPFAM" id="SSF49503">
    <property type="entry name" value="Cupredoxins"/>
    <property type="match status" value="3"/>
</dbReference>
<keyword evidence="4" id="KW-0186">Copper</keyword>
<dbReference type="InterPro" id="IPR002355">
    <property type="entry name" value="Cu_oxidase_Cu_BS"/>
</dbReference>
<evidence type="ECO:0008006" key="12">
    <source>
        <dbReference type="Google" id="ProtNLM"/>
    </source>
</evidence>
<organism evidence="11">
    <name type="scientific">Psilocybe cubensis</name>
    <name type="common">Psychedelic mushroom</name>
    <name type="synonym">Stropharia cubensis</name>
    <dbReference type="NCBI Taxonomy" id="181762"/>
    <lineage>
        <taxon>Eukaryota</taxon>
        <taxon>Fungi</taxon>
        <taxon>Dikarya</taxon>
        <taxon>Basidiomycota</taxon>
        <taxon>Agaricomycotina</taxon>
        <taxon>Agaricomycetes</taxon>
        <taxon>Agaricomycetidae</taxon>
        <taxon>Agaricales</taxon>
        <taxon>Agaricineae</taxon>
        <taxon>Strophariaceae</taxon>
        <taxon>Psilocybe</taxon>
    </lineage>
</organism>
<dbReference type="InterPro" id="IPR001117">
    <property type="entry name" value="Cu-oxidase_2nd"/>
</dbReference>
<feature type="domain" description="Plastocyanin-like" evidence="9">
    <location>
        <begin position="387"/>
        <end position="508"/>
    </location>
</feature>
<evidence type="ECO:0000313" key="11">
    <source>
        <dbReference type="EMBL" id="KAG5166076.1"/>
    </source>
</evidence>
<dbReference type="InterPro" id="IPR008972">
    <property type="entry name" value="Cupredoxin"/>
</dbReference>
<evidence type="ECO:0000256" key="7">
    <source>
        <dbReference type="SAM" id="SignalP"/>
    </source>
</evidence>
<name>A0A8H7XRD4_PSICU</name>
<sequence length="538" mass="58768">MRLLSSLIGLSYTLGAFSSVILDGRDGARDEDAGAIGPDADLYIGNKAISPDGFTRSAVLAGSSMDSLSFPGPVITATKGDTFHLNVIDELKDPSMMMSTSVHWHGFFQKRSSWADGVSGVTQCPIAPGHSFMYEFSTGDQTGTYWYHSHFSTQYCDGLRGAIVVYDPEDPHKDLYDFDDESTIITLADWYHAVAPITQRSVIPIFNSTLINGLGRYAGGPASPLAVIKVLPNKRYRFRLVSVSCSPNYIFSIDGHPMTIVEADSVNVKPFVVDQVQIFAGQRYSFILDTKMPVGNYWMRALPNIGDVTFKGGVNSAILRYIGAPEADPITLPSKGVLLKETDLHPLENPAAPGAPGRGKADVNINLDIEWSMKTQKFYVNNASYESPSVPVLLQIMSGKETAQELLPAGSVYVLPPNKVIEISMPGGSGGSPHPIHLHGQSFSVIRSANSSIYNYENPVRRDVVSIGDTAMDNVTIRFTTDNAGPWFMHCHIDWHLERGLSVVFANDAPAIEDSKPPPKSWDELCPIYNALTPQKFN</sequence>
<dbReference type="OrthoDB" id="2121828at2759"/>
<evidence type="ECO:0000256" key="2">
    <source>
        <dbReference type="ARBA" id="ARBA00022723"/>
    </source>
</evidence>
<accession>A0A8H7XRD4</accession>
<evidence type="ECO:0000256" key="5">
    <source>
        <dbReference type="ARBA" id="ARBA00023157"/>
    </source>
</evidence>
<dbReference type="GO" id="GO:0005507">
    <property type="term" value="F:copper ion binding"/>
    <property type="evidence" value="ECO:0007669"/>
    <property type="project" value="InterPro"/>
</dbReference>
<evidence type="ECO:0000256" key="6">
    <source>
        <dbReference type="ARBA" id="ARBA00023180"/>
    </source>
</evidence>
<dbReference type="InterPro" id="IPR033138">
    <property type="entry name" value="Cu_oxidase_CS"/>
</dbReference>
<dbReference type="InterPro" id="IPR011707">
    <property type="entry name" value="Cu-oxidase-like_N"/>
</dbReference>
<dbReference type="PROSITE" id="PS00080">
    <property type="entry name" value="MULTICOPPER_OXIDASE2"/>
    <property type="match status" value="1"/>
</dbReference>
<dbReference type="PANTHER" id="PTHR11709">
    <property type="entry name" value="MULTI-COPPER OXIDASE"/>
    <property type="match status" value="1"/>
</dbReference>
<dbReference type="GO" id="GO:0016491">
    <property type="term" value="F:oxidoreductase activity"/>
    <property type="evidence" value="ECO:0007669"/>
    <property type="project" value="UniProtKB-KW"/>
</dbReference>
<evidence type="ECO:0000259" key="9">
    <source>
        <dbReference type="Pfam" id="PF07731"/>
    </source>
</evidence>
<evidence type="ECO:0000259" key="10">
    <source>
        <dbReference type="Pfam" id="PF07732"/>
    </source>
</evidence>
<keyword evidence="5" id="KW-1015">Disulfide bond</keyword>
<gene>
    <name evidence="11" type="ORF">JR316_008147</name>
</gene>
<comment type="similarity">
    <text evidence="1">Belongs to the multicopper oxidase family.</text>
</comment>
<dbReference type="Pfam" id="PF00394">
    <property type="entry name" value="Cu-oxidase"/>
    <property type="match status" value="1"/>
</dbReference>
<dbReference type="CDD" id="cd13903">
    <property type="entry name" value="CuRO_3_Tv-LCC_like"/>
    <property type="match status" value="1"/>
</dbReference>
<dbReference type="Pfam" id="PF07731">
    <property type="entry name" value="Cu-oxidase_2"/>
    <property type="match status" value="1"/>
</dbReference>
<feature type="chain" id="PRO_5034724039" description="Laccase" evidence="7">
    <location>
        <begin position="19"/>
        <end position="538"/>
    </location>
</feature>
<dbReference type="InterPro" id="IPR011706">
    <property type="entry name" value="Cu-oxidase_C"/>
</dbReference>
<reference evidence="11" key="1">
    <citation type="submission" date="2021-02" db="EMBL/GenBank/DDBJ databases">
        <title>Psilocybe cubensis genome.</title>
        <authorList>
            <person name="Mckernan K.J."/>
            <person name="Crawford S."/>
            <person name="Trippe A."/>
            <person name="Kane L.T."/>
            <person name="Mclaughlin S."/>
        </authorList>
    </citation>
    <scope>NUCLEOTIDE SEQUENCE [LARGE SCALE GENOMIC DNA]</scope>
    <source>
        <strain evidence="11">MGC-MH-2018</strain>
    </source>
</reference>
<protein>
    <recommendedName>
        <fullName evidence="12">Laccase</fullName>
    </recommendedName>
</protein>
<keyword evidence="2" id="KW-0479">Metal-binding</keyword>
<dbReference type="EMBL" id="JAFIQS010000008">
    <property type="protein sequence ID" value="KAG5166076.1"/>
    <property type="molecule type" value="Genomic_DNA"/>
</dbReference>